<dbReference type="InterPro" id="IPR045325">
    <property type="entry name" value="TMEM70/TMEM186/TMEM223"/>
</dbReference>
<protein>
    <submittedName>
        <fullName evidence="3">AAEL013410-PA</fullName>
    </submittedName>
</protein>
<evidence type="ECO:0000313" key="4">
    <source>
        <dbReference type="Proteomes" id="UP000682892"/>
    </source>
</evidence>
<dbReference type="KEGG" id="aag:5577894"/>
<gene>
    <name evidence="3" type="ORF">AaeL_AAEL013410</name>
</gene>
<dbReference type="GO" id="GO:0031966">
    <property type="term" value="C:mitochondrial membrane"/>
    <property type="evidence" value="ECO:0007669"/>
    <property type="project" value="TreeGrafter"/>
</dbReference>
<dbReference type="PANTHER" id="PTHR13281">
    <property type="entry name" value="TRANSMEMBRANE PROTEIN 70, MITOCHONDRIAL"/>
    <property type="match status" value="1"/>
</dbReference>
<keyword evidence="2" id="KW-1133">Transmembrane helix</keyword>
<accession>A0A1S4FYZ7</accession>
<dbReference type="GO" id="GO:0033615">
    <property type="term" value="P:mitochondrial proton-transporting ATP synthase complex assembly"/>
    <property type="evidence" value="ECO:0007669"/>
    <property type="project" value="TreeGrafter"/>
</dbReference>
<evidence type="ECO:0000256" key="2">
    <source>
        <dbReference type="SAM" id="Phobius"/>
    </source>
</evidence>
<feature type="transmembrane region" description="Helical" evidence="2">
    <location>
        <begin position="108"/>
        <end position="130"/>
    </location>
</feature>
<sequence length="227" mass="24924">MLSLRVLVRCAQRQSNPLSPTSGNGIAQIVTGGSHFRPSIASSRCLCSKATDNSSSSASDSHGFKVYNGILTPQIRMVKVFSLATSLGGVVAQPILLEQASKIGGTPMIVAICGFAGFFTFVTPLLLHLITKRYVTELHYDEGKKEYTASTITFLLQKQMTKFKLEDVVVPEVPGMFTTFMVGDKSLFVDPSLFPDPTHYIKIMGYDKPIDFKFEEARQSTENPSKK</sequence>
<reference evidence="3" key="3">
    <citation type="submission" date="2012-09" db="EMBL/GenBank/DDBJ databases">
        <authorList>
            <consortium name="VectorBase"/>
        </authorList>
    </citation>
    <scope>NUCLEOTIDE SEQUENCE</scope>
    <source>
        <strain evidence="3">Liverpool</strain>
    </source>
</reference>
<name>A0A1S4FYZ7_AEDAE</name>
<dbReference type="InterPro" id="IPR009724">
    <property type="entry name" value="TMEM70"/>
</dbReference>
<dbReference type="OrthoDB" id="156886at2759"/>
<keyword evidence="2" id="KW-0472">Membrane</keyword>
<dbReference type="AlphaFoldDB" id="A0A1S4FYZ7"/>
<dbReference type="Proteomes" id="UP000682892">
    <property type="component" value="Unassembled WGS sequence"/>
</dbReference>
<reference evidence="3" key="2">
    <citation type="journal article" date="2007" name="Science">
        <title>Genome sequence of Aedes aegypti, a major arbovirus vector.</title>
        <authorList>
            <person name="Nene V."/>
            <person name="Wortman J.R."/>
            <person name="Lawson D."/>
            <person name="Haas B."/>
            <person name="Kodira C."/>
            <person name="Tu Z.J."/>
            <person name="Loftus B."/>
            <person name="Xi Z."/>
            <person name="Megy K."/>
            <person name="Grabherr M."/>
            <person name="Ren Q."/>
            <person name="Zdobnov E.M."/>
            <person name="Lobo N.F."/>
            <person name="Campbell K.S."/>
            <person name="Brown S.E."/>
            <person name="Bonaldo M.F."/>
            <person name="Zhu J."/>
            <person name="Sinkins S.P."/>
            <person name="Hogenkamp D.G."/>
            <person name="Amedeo P."/>
            <person name="Arensburger P."/>
            <person name="Atkinson P.W."/>
            <person name="Bidwell S."/>
            <person name="Biedler J."/>
            <person name="Birney E."/>
            <person name="Bruggner R.V."/>
            <person name="Costas J."/>
            <person name="Coy M.R."/>
            <person name="Crabtree J."/>
            <person name="Crawford M."/>
            <person name="Debruyn B."/>
            <person name="Decaprio D."/>
            <person name="Eiglmeier K."/>
            <person name="Eisenstadt E."/>
            <person name="El-Dorry H."/>
            <person name="Gelbart W.M."/>
            <person name="Gomes S.L."/>
            <person name="Hammond M."/>
            <person name="Hannick L.I."/>
            <person name="Hogan J.R."/>
            <person name="Holmes M.H."/>
            <person name="Jaffe D."/>
            <person name="Johnston J.S."/>
            <person name="Kennedy R.C."/>
            <person name="Koo H."/>
            <person name="Kravitz S."/>
            <person name="Kriventseva E.V."/>
            <person name="Kulp D."/>
            <person name="Labutti K."/>
            <person name="Lee E."/>
            <person name="Li S."/>
            <person name="Lovin D.D."/>
            <person name="Mao C."/>
            <person name="Mauceli E."/>
            <person name="Menck C.F."/>
            <person name="Miller J.R."/>
            <person name="Montgomery P."/>
            <person name="Mori A."/>
            <person name="Nascimento A.L."/>
            <person name="Naveira H.F."/>
            <person name="Nusbaum C."/>
            <person name="O'leary S."/>
            <person name="Orvis J."/>
            <person name="Pertea M."/>
            <person name="Quesneville H."/>
            <person name="Reidenbach K.R."/>
            <person name="Rogers Y.H."/>
            <person name="Roth C.W."/>
            <person name="Schneider J.R."/>
            <person name="Schatz M."/>
            <person name="Shumway M."/>
            <person name="Stanke M."/>
            <person name="Stinson E.O."/>
            <person name="Tubio J.M."/>
            <person name="Vanzee J.P."/>
            <person name="Verjovski-Almeida S."/>
            <person name="Werner D."/>
            <person name="White O."/>
            <person name="Wyder S."/>
            <person name="Zeng Q."/>
            <person name="Zhao Q."/>
            <person name="Zhao Y."/>
            <person name="Hill C.A."/>
            <person name="Raikhel A.S."/>
            <person name="Soares M.B."/>
            <person name="Knudson D.L."/>
            <person name="Lee N.H."/>
            <person name="Galagan J."/>
            <person name="Salzberg S.L."/>
            <person name="Paulsen I.T."/>
            <person name="Dimopoulos G."/>
            <person name="Collins F.H."/>
            <person name="Birren B."/>
            <person name="Fraser-Liggett C.M."/>
            <person name="Severson D.W."/>
        </authorList>
    </citation>
    <scope>NUCLEOTIDE SEQUENCE [LARGE SCALE GENOMIC DNA]</scope>
    <source>
        <strain evidence="3">Liverpool</strain>
    </source>
</reference>
<evidence type="ECO:0000313" key="3">
    <source>
        <dbReference type="EMBL" id="EAT34334.1"/>
    </source>
</evidence>
<organism evidence="3 4">
    <name type="scientific">Aedes aegypti</name>
    <name type="common">Yellowfever mosquito</name>
    <name type="synonym">Culex aegypti</name>
    <dbReference type="NCBI Taxonomy" id="7159"/>
    <lineage>
        <taxon>Eukaryota</taxon>
        <taxon>Metazoa</taxon>
        <taxon>Ecdysozoa</taxon>
        <taxon>Arthropoda</taxon>
        <taxon>Hexapoda</taxon>
        <taxon>Insecta</taxon>
        <taxon>Pterygota</taxon>
        <taxon>Neoptera</taxon>
        <taxon>Endopterygota</taxon>
        <taxon>Diptera</taxon>
        <taxon>Nematocera</taxon>
        <taxon>Culicoidea</taxon>
        <taxon>Culicidae</taxon>
        <taxon>Culicinae</taxon>
        <taxon>Aedini</taxon>
        <taxon>Aedes</taxon>
        <taxon>Stegomyia</taxon>
    </lineage>
</organism>
<evidence type="ECO:0000256" key="1">
    <source>
        <dbReference type="ARBA" id="ARBA00005280"/>
    </source>
</evidence>
<dbReference type="EMBL" id="CH478024">
    <property type="protein sequence ID" value="EAT34334.1"/>
    <property type="molecule type" value="Genomic_DNA"/>
</dbReference>
<dbReference type="OMA" id="DFVHLMG"/>
<proteinExistence type="inferred from homology"/>
<dbReference type="HOGENOM" id="CLU_096509_0_0_1"/>
<reference evidence="3" key="1">
    <citation type="submission" date="2005-10" db="EMBL/GenBank/DDBJ databases">
        <authorList>
            <person name="Loftus B.J."/>
            <person name="Nene V.M."/>
            <person name="Hannick L.I."/>
            <person name="Bidwell S."/>
            <person name="Haas B."/>
            <person name="Amedeo P."/>
            <person name="Orvis J."/>
            <person name="Wortman J.R."/>
            <person name="White O.R."/>
            <person name="Salzberg S."/>
            <person name="Shumway M."/>
            <person name="Koo H."/>
            <person name="Zhao Y."/>
            <person name="Holmes M."/>
            <person name="Miller J."/>
            <person name="Schatz M."/>
            <person name="Pop M."/>
            <person name="Pai G."/>
            <person name="Utterback T."/>
            <person name="Rogers Y.-H."/>
            <person name="Kravitz S."/>
            <person name="Fraser C.M."/>
        </authorList>
    </citation>
    <scope>NUCLEOTIDE SEQUENCE</scope>
    <source>
        <strain evidence="3">Liverpool</strain>
    </source>
</reference>
<dbReference type="Pfam" id="PF06979">
    <property type="entry name" value="TMEM70"/>
    <property type="match status" value="1"/>
</dbReference>
<comment type="similarity">
    <text evidence="1">Belongs to the TMEM70 family.</text>
</comment>
<feature type="transmembrane region" description="Helical" evidence="2">
    <location>
        <begin position="77"/>
        <end position="96"/>
    </location>
</feature>
<dbReference type="PANTHER" id="PTHR13281:SF0">
    <property type="entry name" value="TRANSMEMBRANE PROTEIN 70, MITOCHONDRIAL"/>
    <property type="match status" value="1"/>
</dbReference>
<keyword evidence="2" id="KW-0812">Transmembrane</keyword>